<dbReference type="EMBL" id="KV417509">
    <property type="protein sequence ID" value="KZP27433.1"/>
    <property type="molecule type" value="Genomic_DNA"/>
</dbReference>
<evidence type="ECO:0000313" key="1">
    <source>
        <dbReference type="EMBL" id="KZP27433.1"/>
    </source>
</evidence>
<name>A0A166QQR7_9AGAM</name>
<evidence type="ECO:0000313" key="2">
    <source>
        <dbReference type="Proteomes" id="UP000076532"/>
    </source>
</evidence>
<keyword evidence="2" id="KW-1185">Reference proteome</keyword>
<organism evidence="1 2">
    <name type="scientific">Athelia psychrophila</name>
    <dbReference type="NCBI Taxonomy" id="1759441"/>
    <lineage>
        <taxon>Eukaryota</taxon>
        <taxon>Fungi</taxon>
        <taxon>Dikarya</taxon>
        <taxon>Basidiomycota</taxon>
        <taxon>Agaricomycotina</taxon>
        <taxon>Agaricomycetes</taxon>
        <taxon>Agaricomycetidae</taxon>
        <taxon>Atheliales</taxon>
        <taxon>Atheliaceae</taxon>
        <taxon>Athelia</taxon>
    </lineage>
</organism>
<dbReference type="AlphaFoldDB" id="A0A166QQR7"/>
<dbReference type="Proteomes" id="UP000076532">
    <property type="component" value="Unassembled WGS sequence"/>
</dbReference>
<sequence>MSPVVTQAEVCDYRLWEWRKRERAIEQSLNATNNVTYMILGAAHCASRRSRVHARRGNSELHARGARFNWGARRVTVTAALTSGASARSTRSSRHVRLPGTHSAKWGTGREACVAEVRLVRHALDARELRVEGRHAPGPEPEAPCMMRREVVRGAEGRGLCRRAGVSGSGRGDDRRTSSACTATYAAPRRPTTSLLLFDGHMGAATKLLLFNVPRRRMTQRVNRTLASDSVTIGKVYTVAVSDDDMRVLVL</sequence>
<proteinExistence type="predicted"/>
<gene>
    <name evidence="1" type="ORF">FIBSPDRAFT_886654</name>
</gene>
<reference evidence="1 2" key="1">
    <citation type="journal article" date="2016" name="Mol. Biol. Evol.">
        <title>Comparative Genomics of Early-Diverging Mushroom-Forming Fungi Provides Insights into the Origins of Lignocellulose Decay Capabilities.</title>
        <authorList>
            <person name="Nagy L.G."/>
            <person name="Riley R."/>
            <person name="Tritt A."/>
            <person name="Adam C."/>
            <person name="Daum C."/>
            <person name="Floudas D."/>
            <person name="Sun H."/>
            <person name="Yadav J.S."/>
            <person name="Pangilinan J."/>
            <person name="Larsson K.H."/>
            <person name="Matsuura K."/>
            <person name="Barry K."/>
            <person name="Labutti K."/>
            <person name="Kuo R."/>
            <person name="Ohm R.A."/>
            <person name="Bhattacharya S.S."/>
            <person name="Shirouzu T."/>
            <person name="Yoshinaga Y."/>
            <person name="Martin F.M."/>
            <person name="Grigoriev I.V."/>
            <person name="Hibbett D.S."/>
        </authorList>
    </citation>
    <scope>NUCLEOTIDE SEQUENCE [LARGE SCALE GENOMIC DNA]</scope>
    <source>
        <strain evidence="1 2">CBS 109695</strain>
    </source>
</reference>
<protein>
    <submittedName>
        <fullName evidence="1">Uncharacterized protein</fullName>
    </submittedName>
</protein>
<accession>A0A166QQR7</accession>